<feature type="non-terminal residue" evidence="6">
    <location>
        <position position="1"/>
    </location>
</feature>
<feature type="non-terminal residue" evidence="6">
    <location>
        <position position="80"/>
    </location>
</feature>
<dbReference type="GO" id="GO:0006412">
    <property type="term" value="P:translation"/>
    <property type="evidence" value="ECO:0007669"/>
    <property type="project" value="InterPro"/>
</dbReference>
<name>A0A820SM08_9BILA</name>
<evidence type="ECO:0000256" key="4">
    <source>
        <dbReference type="ARBA" id="ARBA00040565"/>
    </source>
</evidence>
<reference evidence="6" key="1">
    <citation type="submission" date="2021-02" db="EMBL/GenBank/DDBJ databases">
        <authorList>
            <person name="Nowell W R."/>
        </authorList>
    </citation>
    <scope>NUCLEOTIDE SEQUENCE</scope>
</reference>
<dbReference type="InterPro" id="IPR013005">
    <property type="entry name" value="Ribosomal_uL4-like"/>
</dbReference>
<organism evidence="6 7">
    <name type="scientific">Adineta steineri</name>
    <dbReference type="NCBI Taxonomy" id="433720"/>
    <lineage>
        <taxon>Eukaryota</taxon>
        <taxon>Metazoa</taxon>
        <taxon>Spiralia</taxon>
        <taxon>Gnathifera</taxon>
        <taxon>Rotifera</taxon>
        <taxon>Eurotatoria</taxon>
        <taxon>Bdelloidea</taxon>
        <taxon>Adinetida</taxon>
        <taxon>Adinetidae</taxon>
        <taxon>Adineta</taxon>
    </lineage>
</organism>
<dbReference type="EMBL" id="CAJOBB010031779">
    <property type="protein sequence ID" value="CAF4453277.1"/>
    <property type="molecule type" value="Genomic_DNA"/>
</dbReference>
<evidence type="ECO:0000256" key="5">
    <source>
        <dbReference type="SAM" id="MobiDB-lite"/>
    </source>
</evidence>
<gene>
    <name evidence="6" type="ORF">KXQ929_LOCUS54081</name>
</gene>
<dbReference type="PANTHER" id="PTHR10746:SF6">
    <property type="entry name" value="LARGE RIBOSOMAL SUBUNIT PROTEIN UL4M"/>
    <property type="match status" value="1"/>
</dbReference>
<evidence type="ECO:0000256" key="1">
    <source>
        <dbReference type="ARBA" id="ARBA00010528"/>
    </source>
</evidence>
<dbReference type="Proteomes" id="UP000663868">
    <property type="component" value="Unassembled WGS sequence"/>
</dbReference>
<dbReference type="GO" id="GO:1990904">
    <property type="term" value="C:ribonucleoprotein complex"/>
    <property type="evidence" value="ECO:0007669"/>
    <property type="project" value="UniProtKB-KW"/>
</dbReference>
<evidence type="ECO:0000313" key="6">
    <source>
        <dbReference type="EMBL" id="CAF4453277.1"/>
    </source>
</evidence>
<dbReference type="SUPFAM" id="SSF52166">
    <property type="entry name" value="Ribosomal protein L4"/>
    <property type="match status" value="1"/>
</dbReference>
<keyword evidence="3" id="KW-0687">Ribonucleoprotein</keyword>
<dbReference type="GO" id="GO:0005840">
    <property type="term" value="C:ribosome"/>
    <property type="evidence" value="ECO:0007669"/>
    <property type="project" value="UniProtKB-KW"/>
</dbReference>
<evidence type="ECO:0000256" key="2">
    <source>
        <dbReference type="ARBA" id="ARBA00022980"/>
    </source>
</evidence>
<dbReference type="AlphaFoldDB" id="A0A820SM08"/>
<dbReference type="PANTHER" id="PTHR10746">
    <property type="entry name" value="50S RIBOSOMAL PROTEIN L4"/>
    <property type="match status" value="1"/>
</dbReference>
<comment type="caution">
    <text evidence="6">The sequence shown here is derived from an EMBL/GenBank/DDBJ whole genome shotgun (WGS) entry which is preliminary data.</text>
</comment>
<keyword evidence="2" id="KW-0689">Ribosomal protein</keyword>
<evidence type="ECO:0000256" key="3">
    <source>
        <dbReference type="ARBA" id="ARBA00023274"/>
    </source>
</evidence>
<protein>
    <recommendedName>
        <fullName evidence="4">Large ribosomal subunit protein uL4m</fullName>
    </recommendedName>
</protein>
<dbReference type="InterPro" id="IPR023574">
    <property type="entry name" value="Ribosomal_uL4_dom_sf"/>
</dbReference>
<evidence type="ECO:0000313" key="7">
    <source>
        <dbReference type="Proteomes" id="UP000663868"/>
    </source>
</evidence>
<accession>A0A820SM08</accession>
<dbReference type="GO" id="GO:0003735">
    <property type="term" value="F:structural constituent of ribosome"/>
    <property type="evidence" value="ECO:0007669"/>
    <property type="project" value="InterPro"/>
</dbReference>
<feature type="region of interest" description="Disordered" evidence="5">
    <location>
        <begin position="1"/>
        <end position="25"/>
    </location>
</feature>
<proteinExistence type="inferred from homology"/>
<dbReference type="InterPro" id="IPR002136">
    <property type="entry name" value="Ribosomal_uL4"/>
</dbReference>
<comment type="similarity">
    <text evidence="1">Belongs to the universal ribosomal protein uL4 family.</text>
</comment>
<dbReference type="Pfam" id="PF00573">
    <property type="entry name" value="Ribosomal_L4"/>
    <property type="match status" value="1"/>
</dbReference>
<dbReference type="Gene3D" id="3.40.1370.10">
    <property type="match status" value="1"/>
</dbReference>
<sequence length="80" mass="9211">KPWPQKGTGRARHSSRYDPQWKGGYKVNGPKGPTSFFYVLPKEKRIEGLCTALTVKLHQNDVHFVDSFDLPTHQPTYLQE</sequence>